<dbReference type="Proteomes" id="UP000601435">
    <property type="component" value="Unassembled WGS sequence"/>
</dbReference>
<proteinExistence type="predicted"/>
<feature type="region of interest" description="Disordered" evidence="1">
    <location>
        <begin position="1"/>
        <end position="32"/>
    </location>
</feature>
<sequence>VEKFEAESSKGTGGTTSWALLDSGATNPFRPANKGEEMEAMPIQVQLADGQAVLLRQNRAGTLMPYSKKQAAEKGTNTVIVPLGSLVQELGCTVAWTRRGLEVKHPTYGVITTHVSGACPFIGEAKALELIGEIENRKLEQLKVAMVETQLRLHGVEAQLNYGAQLSEYRRTGSRTEGLKALMCEDSVFGCLTEAQRCALAQDIDLSDKAGHKYLKALPVKRAMRKKLMTTQWLVHVYSGEGGSKELKVFEDDCVTLLEVDLGISKAFNMREPSGVYKALLWAAMRGQLYGLIGGPPRGEACGELVLKQMFLWNIARLTAEEHEVTCPIFAMTMPRKSELWRSQMWKRFQGSMGVVLNAGRPDVFLASNLVMKDSGYDAWEQTAESGAFVWTRMDTSRFTNAAKRAWRPELLVINIGEWKLRRVM</sequence>
<dbReference type="OrthoDB" id="417701at2759"/>
<reference evidence="2" key="1">
    <citation type="submission" date="2021-02" db="EMBL/GenBank/DDBJ databases">
        <authorList>
            <person name="Dougan E. K."/>
            <person name="Rhodes N."/>
            <person name="Thang M."/>
            <person name="Chan C."/>
        </authorList>
    </citation>
    <scope>NUCLEOTIDE SEQUENCE</scope>
</reference>
<dbReference type="AlphaFoldDB" id="A0A813BR95"/>
<dbReference type="EMBL" id="CAJNJA010076660">
    <property type="protein sequence ID" value="CAE7918112.1"/>
    <property type="molecule type" value="Genomic_DNA"/>
</dbReference>
<comment type="caution">
    <text evidence="2">The sequence shown here is derived from an EMBL/GenBank/DDBJ whole genome shotgun (WGS) entry which is preliminary data.</text>
</comment>
<keyword evidence="3" id="KW-1185">Reference proteome</keyword>
<evidence type="ECO:0000313" key="2">
    <source>
        <dbReference type="EMBL" id="CAE7918112.1"/>
    </source>
</evidence>
<gene>
    <name evidence="2" type="primary">TY1B-DR3</name>
    <name evidence="2" type="ORF">SNEC2469_LOCUS31521</name>
</gene>
<organism evidence="2 3">
    <name type="scientific">Symbiodinium necroappetens</name>
    <dbReference type="NCBI Taxonomy" id="1628268"/>
    <lineage>
        <taxon>Eukaryota</taxon>
        <taxon>Sar</taxon>
        <taxon>Alveolata</taxon>
        <taxon>Dinophyceae</taxon>
        <taxon>Suessiales</taxon>
        <taxon>Symbiodiniaceae</taxon>
        <taxon>Symbiodinium</taxon>
    </lineage>
</organism>
<evidence type="ECO:0000313" key="3">
    <source>
        <dbReference type="Proteomes" id="UP000601435"/>
    </source>
</evidence>
<evidence type="ECO:0000256" key="1">
    <source>
        <dbReference type="SAM" id="MobiDB-lite"/>
    </source>
</evidence>
<name>A0A813BR95_9DINO</name>
<feature type="non-terminal residue" evidence="2">
    <location>
        <position position="1"/>
    </location>
</feature>
<protein>
    <submittedName>
        <fullName evidence="2">TY1B-DR3 protein</fullName>
    </submittedName>
</protein>
<accession>A0A813BR95</accession>